<protein>
    <recommendedName>
        <fullName evidence="3">OsmC-like protein</fullName>
    </recommendedName>
</protein>
<sequence length="138" mass="15005">MTNTAKIKWIEGATLMAESGSGHAIVLDGPPEVGGQDLGTRPMELILMGLGGCTALDIRHILEKSRQVMTGLEIQVSGDRAEADPKVYTKIHMHFVVGGEDLKPKQVERAIELSAEKYCSVAQMLCKTAEITHSFEIQ</sequence>
<evidence type="ECO:0000313" key="2">
    <source>
        <dbReference type="Proteomes" id="UP000236724"/>
    </source>
</evidence>
<dbReference type="AlphaFoldDB" id="A0A1H6F7E3"/>
<proteinExistence type="predicted"/>
<name>A0A1H6F7E3_9GAMM</name>
<reference evidence="1 2" key="1">
    <citation type="submission" date="2016-10" db="EMBL/GenBank/DDBJ databases">
        <authorList>
            <person name="de Groot N.N."/>
        </authorList>
    </citation>
    <scope>NUCLEOTIDE SEQUENCE [LARGE SCALE GENOMIC DNA]</scope>
    <source>
        <strain evidence="1">MBHS1</strain>
    </source>
</reference>
<organism evidence="1 2">
    <name type="scientific">Candidatus Venteria ishoeyi</name>
    <dbReference type="NCBI Taxonomy" id="1899563"/>
    <lineage>
        <taxon>Bacteria</taxon>
        <taxon>Pseudomonadati</taxon>
        <taxon>Pseudomonadota</taxon>
        <taxon>Gammaproteobacteria</taxon>
        <taxon>Thiotrichales</taxon>
        <taxon>Thiotrichaceae</taxon>
        <taxon>Venteria</taxon>
    </lineage>
</organism>
<keyword evidence="2" id="KW-1185">Reference proteome</keyword>
<dbReference type="OrthoDB" id="9804010at2"/>
<dbReference type="SUPFAM" id="SSF82784">
    <property type="entry name" value="OsmC-like"/>
    <property type="match status" value="1"/>
</dbReference>
<dbReference type="RefSeq" id="WP_103918969.1">
    <property type="nucleotide sequence ID" value="NZ_FMSV02000136.1"/>
</dbReference>
<dbReference type="InterPro" id="IPR015946">
    <property type="entry name" value="KH_dom-like_a/b"/>
</dbReference>
<evidence type="ECO:0000313" key="1">
    <source>
        <dbReference type="EMBL" id="SEH04974.1"/>
    </source>
</evidence>
<dbReference type="Gene3D" id="3.30.300.20">
    <property type="match status" value="1"/>
</dbReference>
<dbReference type="EMBL" id="FMSV02000136">
    <property type="protein sequence ID" value="SEH04974.1"/>
    <property type="molecule type" value="Genomic_DNA"/>
</dbReference>
<dbReference type="Gene3D" id="2.20.25.10">
    <property type="match status" value="1"/>
</dbReference>
<dbReference type="Proteomes" id="UP000236724">
    <property type="component" value="Unassembled WGS sequence"/>
</dbReference>
<gene>
    <name evidence="1" type="ORF">MBHS_00827</name>
</gene>
<dbReference type="InterPro" id="IPR036102">
    <property type="entry name" value="OsmC/Ohrsf"/>
</dbReference>
<dbReference type="PANTHER" id="PTHR34352:SF1">
    <property type="entry name" value="PROTEIN YHFA"/>
    <property type="match status" value="1"/>
</dbReference>
<accession>A0A1H6F7E3</accession>
<dbReference type="NCBIfam" id="NF008009">
    <property type="entry name" value="PRK10738.1"/>
    <property type="match status" value="1"/>
</dbReference>
<dbReference type="PANTHER" id="PTHR34352">
    <property type="entry name" value="PROTEIN YHFA"/>
    <property type="match status" value="1"/>
</dbReference>
<dbReference type="InterPro" id="IPR003718">
    <property type="entry name" value="OsmC/Ohr_fam"/>
</dbReference>
<dbReference type="Pfam" id="PF02566">
    <property type="entry name" value="OsmC"/>
    <property type="match status" value="1"/>
</dbReference>
<evidence type="ECO:0008006" key="3">
    <source>
        <dbReference type="Google" id="ProtNLM"/>
    </source>
</evidence>